<gene>
    <name evidence="9" type="ORF">BpHYR1_041642</name>
</gene>
<evidence type="ECO:0000259" key="7">
    <source>
        <dbReference type="Pfam" id="PF22904"/>
    </source>
</evidence>
<dbReference type="InterPro" id="IPR055075">
    <property type="entry name" value="NOMO-like_N"/>
</dbReference>
<dbReference type="InterPro" id="IPR056189">
    <property type="entry name" value="NOMO_3rd"/>
</dbReference>
<dbReference type="OrthoDB" id="10263633at2759"/>
<dbReference type="InterPro" id="IPR055074">
    <property type="entry name" value="NOMO1-3_2nd"/>
</dbReference>
<dbReference type="Pfam" id="PF22904">
    <property type="entry name" value="NOMO1-like_2nd"/>
    <property type="match status" value="1"/>
</dbReference>
<feature type="chain" id="PRO_5018284266" evidence="4">
    <location>
        <begin position="21"/>
        <end position="1318"/>
    </location>
</feature>
<evidence type="ECO:0000259" key="5">
    <source>
        <dbReference type="Pfam" id="PF17802"/>
    </source>
</evidence>
<dbReference type="SUPFAM" id="SSF49478">
    <property type="entry name" value="Cna protein B-type domain"/>
    <property type="match status" value="3"/>
</dbReference>
<keyword evidence="3" id="KW-0812">Transmembrane</keyword>
<protein>
    <submittedName>
        <fullName evidence="9">Nodal modulator 1-like</fullName>
    </submittedName>
</protein>
<dbReference type="Pfam" id="PF23193">
    <property type="entry name" value="NOMO_3rd"/>
    <property type="match status" value="1"/>
</dbReference>
<feature type="domain" description="NOMO-like N-terminal beta-sandwich" evidence="6">
    <location>
        <begin position="27"/>
        <end position="111"/>
    </location>
</feature>
<comment type="caution">
    <text evidence="9">The sequence shown here is derived from an EMBL/GenBank/DDBJ whole genome shotgun (WGS) entry which is preliminary data.</text>
</comment>
<dbReference type="STRING" id="10195.A0A3M7STD7"/>
<dbReference type="Pfam" id="PF22898">
    <property type="entry name" value="NOMO1-like_1st"/>
    <property type="match status" value="1"/>
</dbReference>
<feature type="compositionally biased region" description="Polar residues" evidence="2">
    <location>
        <begin position="1276"/>
        <end position="1296"/>
    </location>
</feature>
<dbReference type="EMBL" id="REGN01000798">
    <property type="protein sequence ID" value="RNA38965.1"/>
    <property type="molecule type" value="Genomic_DNA"/>
</dbReference>
<feature type="domain" description="NOMO second beta-sandwich" evidence="7">
    <location>
        <begin position="113"/>
        <end position="202"/>
    </location>
</feature>
<evidence type="ECO:0000259" key="8">
    <source>
        <dbReference type="Pfam" id="PF23193"/>
    </source>
</evidence>
<dbReference type="PANTHER" id="PTHR23303:SF14">
    <property type="entry name" value="BOS COMPLEX SUBUNIT NOMO1-RELATED"/>
    <property type="match status" value="1"/>
</dbReference>
<accession>A0A3M7STD7</accession>
<dbReference type="Proteomes" id="UP000276133">
    <property type="component" value="Unassembled WGS sequence"/>
</dbReference>
<feature type="transmembrane region" description="Helical" evidence="3">
    <location>
        <begin position="1198"/>
        <end position="1216"/>
    </location>
</feature>
<dbReference type="Pfam" id="PF17802">
    <property type="entry name" value="SpaA"/>
    <property type="match status" value="1"/>
</dbReference>
<keyword evidence="1 4" id="KW-0732">Signal</keyword>
<evidence type="ECO:0000313" key="9">
    <source>
        <dbReference type="EMBL" id="RNA38965.1"/>
    </source>
</evidence>
<evidence type="ECO:0000256" key="4">
    <source>
        <dbReference type="SAM" id="SignalP"/>
    </source>
</evidence>
<organism evidence="9 10">
    <name type="scientific">Brachionus plicatilis</name>
    <name type="common">Marine rotifer</name>
    <name type="synonym">Brachionus muelleri</name>
    <dbReference type="NCBI Taxonomy" id="10195"/>
    <lineage>
        <taxon>Eukaryota</taxon>
        <taxon>Metazoa</taxon>
        <taxon>Spiralia</taxon>
        <taxon>Gnathifera</taxon>
        <taxon>Rotifera</taxon>
        <taxon>Eurotatoria</taxon>
        <taxon>Monogononta</taxon>
        <taxon>Pseudotrocha</taxon>
        <taxon>Ploima</taxon>
        <taxon>Brachionidae</taxon>
        <taxon>Brachionus</taxon>
    </lineage>
</organism>
<reference evidence="9 10" key="1">
    <citation type="journal article" date="2018" name="Sci. Rep.">
        <title>Genomic signatures of local adaptation to the degree of environmental predictability in rotifers.</title>
        <authorList>
            <person name="Franch-Gras L."/>
            <person name="Hahn C."/>
            <person name="Garcia-Roger E.M."/>
            <person name="Carmona M.J."/>
            <person name="Serra M."/>
            <person name="Gomez A."/>
        </authorList>
    </citation>
    <scope>NUCLEOTIDE SEQUENCE [LARGE SCALE GENOMIC DNA]</scope>
    <source>
        <strain evidence="9">HYR1</strain>
    </source>
</reference>
<feature type="domain" description="SpaA-like prealbumin fold" evidence="5">
    <location>
        <begin position="866"/>
        <end position="938"/>
    </location>
</feature>
<keyword evidence="3" id="KW-1133">Transmembrane helix</keyword>
<keyword evidence="10" id="KW-1185">Reference proteome</keyword>
<name>A0A3M7STD7_BRAPC</name>
<evidence type="ECO:0000256" key="3">
    <source>
        <dbReference type="SAM" id="Phobius"/>
    </source>
</evidence>
<evidence type="ECO:0000313" key="10">
    <source>
        <dbReference type="Proteomes" id="UP000276133"/>
    </source>
</evidence>
<proteinExistence type="predicted"/>
<dbReference type="InterPro" id="IPR041033">
    <property type="entry name" value="SpaA_PFL_dom_1"/>
</dbReference>
<feature type="region of interest" description="Disordered" evidence="2">
    <location>
        <begin position="1246"/>
        <end position="1304"/>
    </location>
</feature>
<evidence type="ECO:0000259" key="6">
    <source>
        <dbReference type="Pfam" id="PF22898"/>
    </source>
</evidence>
<dbReference type="InterPro" id="IPR051417">
    <property type="entry name" value="SDr/BOS_complex"/>
</dbReference>
<feature type="domain" description="NOMO third transthyretin-like" evidence="8">
    <location>
        <begin position="211"/>
        <end position="308"/>
    </location>
</feature>
<dbReference type="InterPro" id="IPR013783">
    <property type="entry name" value="Ig-like_fold"/>
</dbReference>
<sequence length="1318" mass="148784">MKEIFLFSLLISFIYQTCHAEDVIGCGGFIKSNTEINFKIIKVKLVTKDGALKYTTDASPVNGYYMIPVYAKGEYILQVSPPPGWSFEPEKVSVTIDGENDPCSRNEDINFFFKGFGLSGKVVSLGDSKNRGPSGVKLNLLSDGKQIDSAVSGNDGTYYFSNVMPGKYQVEAADSSFRFQTSKVQVELSKENWFAKENIVISGYKVEGFVLTEDQTGIENVAVELHIQESGQNLDTKNFECDHSLKKDTVICSVKTSSNGKFSFGNVMFGKYNLVAKYSTKNLQFFMKPDFMKVDLTKHSNLQLADNFILNSITITGKILISKDKPLKSGEVLLNGKKLLVSENGEFSMEKLLNGNYKLSVNAKNIYYEDIVININLSNRKIFDSHSNLLNLVEISPKSFDVCGQVRIKHSNLLTNVAESIKIKCFADNKLFKTVSLDNDLKYCLALDINKNFVLKAVLSEKLSKILRLVPNEKALLLTDSPVFDANFEQLEAKLEGELVFLPNEQAPNDLSVAIKSTDSTWSQNVPIKCSKDQKEKYFVTKCSFVLNNLLFGKYQLNTNYDDLYCWKTPNNQQSLTVNVNSENQKILIQQQGFKLRYKLSHKNSVLSLIDGEKNILFSRNIIKNGDLSDEICLPKKADYTIQIDSSHRFTDTKSDRDTINLKSDIFHKGANQLDLNALKHKVTVDLIYQFNDDKEKLAVNKNDFWVLVKNKGQLVETLQLELKSEQKNQITFSGKTWLAPKEDYVFTAESNKALFDTNDKQISLNEDNCDLNHVKFDSILGIFIRGTIKAKDLESIDLVLKSASDNSVLRQIKISSSSGFELGPLKAPYSLYTVELSQSGYVFNILNAEVKEGNYNLEYQALKLGQLKVNVVDVKTKSSLENVLLSLSSENRQFRQTIRTDPSGLVSFDNLKPGLYYLLLMMQEYEFMPNSHPIQISDGFNSNLVVQANRVSFSVFGKVTSINGQAETGVTVEANGLKSFEDELEAENENCRSSRENGQVDEYYGAYRIRNLRPGCVYELKMQTKATGREFKIIPDKYILNMSQTDIVDKNFVLVDQVDMMDVSVGFNYKLNEQMSLKSRKTNNFVRVNLFKTNQPDQVIQSVLSPANSIVYMNPLTRDKTQYSLSIELLFPSTVSVFGNLNQHQINQLQQLPVLDHKEFSFFADKSHKHFSFEFKGEQELKSTDMFNLGQEKYQNVYLTIPLFIILIFLVLNWTKIQSYFLNLNEKISEKGGLTSVLQKPTVDLSGAQPKAKSKGKKMKDQGSDNEIIQKVNRQKVSQANDGSSEQSDAESSGVGTIEDGDMLVLHTRKQKVKKAL</sequence>
<keyword evidence="3" id="KW-0472">Membrane</keyword>
<dbReference type="PANTHER" id="PTHR23303">
    <property type="entry name" value="CARBOXYPEPTIDASE REGULATORY REGION-CONTAINING"/>
    <property type="match status" value="1"/>
</dbReference>
<dbReference type="Gene3D" id="2.60.40.10">
    <property type="entry name" value="Immunoglobulins"/>
    <property type="match status" value="2"/>
</dbReference>
<evidence type="ECO:0000256" key="1">
    <source>
        <dbReference type="ARBA" id="ARBA00022729"/>
    </source>
</evidence>
<feature type="signal peptide" evidence="4">
    <location>
        <begin position="1"/>
        <end position="20"/>
    </location>
</feature>
<dbReference type="GO" id="GO:0005789">
    <property type="term" value="C:endoplasmic reticulum membrane"/>
    <property type="evidence" value="ECO:0007669"/>
    <property type="project" value="TreeGrafter"/>
</dbReference>
<evidence type="ECO:0000256" key="2">
    <source>
        <dbReference type="SAM" id="MobiDB-lite"/>
    </source>
</evidence>